<dbReference type="AlphaFoldDB" id="A0A3N6RVC5"/>
<dbReference type="Proteomes" id="UP000279457">
    <property type="component" value="Unassembled WGS sequence"/>
</dbReference>
<organism evidence="1 2">
    <name type="scientific">Erwinia psidii</name>
    <dbReference type="NCBI Taxonomy" id="69224"/>
    <lineage>
        <taxon>Bacteria</taxon>
        <taxon>Pseudomonadati</taxon>
        <taxon>Pseudomonadota</taxon>
        <taxon>Gammaproteobacteria</taxon>
        <taxon>Enterobacterales</taxon>
        <taxon>Erwiniaceae</taxon>
        <taxon>Erwinia</taxon>
    </lineage>
</organism>
<evidence type="ECO:0000313" key="2">
    <source>
        <dbReference type="Proteomes" id="UP000279457"/>
    </source>
</evidence>
<keyword evidence="2" id="KW-1185">Reference proteome</keyword>
<proteinExistence type="predicted"/>
<accession>A0A3N6RVC5</accession>
<reference evidence="1 2" key="1">
    <citation type="submission" date="2018-10" db="EMBL/GenBank/DDBJ databases">
        <title>Draft genome sequence for the type isolate of Erwinia psidii, agent causal of bacterial blight in guava (Psidium guajava) and wilt and die-back of Eucalyptus spp.</title>
        <authorList>
            <person name="Hermenegildo P.S."/>
            <person name="Santos S.A."/>
            <person name="Guimaraes L.M.S."/>
            <person name="Vidigal P.M.P."/>
            <person name="Pereira I.C."/>
            <person name="Badel J.L."/>
            <person name="Alfenas-Zerbini P."/>
            <person name="Ferreira M.A.S.V."/>
            <person name="Alfenas A.C."/>
        </authorList>
    </citation>
    <scope>NUCLEOTIDE SEQUENCE [LARGE SCALE GENOMIC DNA]</scope>
    <source>
        <strain evidence="1 2">IBSBF 435</strain>
    </source>
</reference>
<protein>
    <submittedName>
        <fullName evidence="1">Uncharacterized protein</fullName>
    </submittedName>
</protein>
<dbReference type="RefSeq" id="WP_124234936.1">
    <property type="nucleotide sequence ID" value="NZ_RHHM01000034.1"/>
</dbReference>
<comment type="caution">
    <text evidence="1">The sequence shown here is derived from an EMBL/GenBank/DDBJ whole genome shotgun (WGS) entry which is preliminary data.</text>
</comment>
<name>A0A3N6RVC5_9GAMM</name>
<evidence type="ECO:0000313" key="1">
    <source>
        <dbReference type="EMBL" id="RQM36317.1"/>
    </source>
</evidence>
<gene>
    <name evidence="1" type="ORF">EB241_21205</name>
</gene>
<dbReference type="EMBL" id="RHHM01000034">
    <property type="protein sequence ID" value="RQM36317.1"/>
    <property type="molecule type" value="Genomic_DNA"/>
</dbReference>
<sequence>MKDDWLPEAGYDAGYPVNVRLNEGRRILAVWQRADG</sequence>